<name>A0A1G7YTC3_9PSEU</name>
<dbReference type="SUPFAM" id="SSF47413">
    <property type="entry name" value="lambda repressor-like DNA-binding domains"/>
    <property type="match status" value="1"/>
</dbReference>
<dbReference type="InterPro" id="IPR043917">
    <property type="entry name" value="DUF5753"/>
</dbReference>
<dbReference type="InterPro" id="IPR010982">
    <property type="entry name" value="Lambda_DNA-bd_dom_sf"/>
</dbReference>
<evidence type="ECO:0000313" key="3">
    <source>
        <dbReference type="Proteomes" id="UP000199623"/>
    </source>
</evidence>
<dbReference type="Gene3D" id="1.10.260.40">
    <property type="entry name" value="lambda repressor-like DNA-binding domains"/>
    <property type="match status" value="1"/>
</dbReference>
<evidence type="ECO:0000259" key="1">
    <source>
        <dbReference type="SMART" id="SM00530"/>
    </source>
</evidence>
<dbReference type="CDD" id="cd00093">
    <property type="entry name" value="HTH_XRE"/>
    <property type="match status" value="1"/>
</dbReference>
<dbReference type="EMBL" id="FNCC01000014">
    <property type="protein sequence ID" value="SDG99516.1"/>
    <property type="molecule type" value="Genomic_DNA"/>
</dbReference>
<reference evidence="3" key="1">
    <citation type="submission" date="2016-10" db="EMBL/GenBank/DDBJ databases">
        <authorList>
            <person name="Varghese N."/>
            <person name="Submissions S."/>
        </authorList>
    </citation>
    <scope>NUCLEOTIDE SEQUENCE [LARGE SCALE GENOMIC DNA]</scope>
    <source>
        <strain evidence="3">CGMCC 4.3506</strain>
    </source>
</reference>
<dbReference type="InterPro" id="IPR001387">
    <property type="entry name" value="Cro/C1-type_HTH"/>
</dbReference>
<feature type="domain" description="HTH cro/C1-type" evidence="1">
    <location>
        <begin position="15"/>
        <end position="70"/>
    </location>
</feature>
<dbReference type="SMART" id="SM00530">
    <property type="entry name" value="HTH_XRE"/>
    <property type="match status" value="1"/>
</dbReference>
<dbReference type="Proteomes" id="UP000199623">
    <property type="component" value="Unassembled WGS sequence"/>
</dbReference>
<proteinExistence type="predicted"/>
<organism evidence="2 3">
    <name type="scientific">Lentzea fradiae</name>
    <dbReference type="NCBI Taxonomy" id="200378"/>
    <lineage>
        <taxon>Bacteria</taxon>
        <taxon>Bacillati</taxon>
        <taxon>Actinomycetota</taxon>
        <taxon>Actinomycetes</taxon>
        <taxon>Pseudonocardiales</taxon>
        <taxon>Pseudonocardiaceae</taxon>
        <taxon>Lentzea</taxon>
    </lineage>
</organism>
<keyword evidence="3" id="KW-1185">Reference proteome</keyword>
<protein>
    <submittedName>
        <fullName evidence="2">Helix-turn-helix domain-containing protein</fullName>
    </submittedName>
</protein>
<dbReference type="GO" id="GO:0003677">
    <property type="term" value="F:DNA binding"/>
    <property type="evidence" value="ECO:0007669"/>
    <property type="project" value="InterPro"/>
</dbReference>
<dbReference type="Pfam" id="PF13560">
    <property type="entry name" value="HTH_31"/>
    <property type="match status" value="1"/>
</dbReference>
<gene>
    <name evidence="2" type="ORF">SAMN05216553_114126</name>
</gene>
<dbReference type="RefSeq" id="WP_090055073.1">
    <property type="nucleotide sequence ID" value="NZ_FNCC01000014.1"/>
</dbReference>
<dbReference type="Pfam" id="PF19054">
    <property type="entry name" value="DUF5753"/>
    <property type="match status" value="1"/>
</dbReference>
<evidence type="ECO:0000313" key="2">
    <source>
        <dbReference type="EMBL" id="SDG99516.1"/>
    </source>
</evidence>
<sequence>MTQGPTDFKKSLGKRLSELMDRAGLGKAEIAEALDCSAAKVFRILRGDVGVNASELDRLLDLLGVKGKERDELKQLGKEAKRRRPPTPWGTAVPEGLRKYFGTEESATLIRTYDPELINGLAQTETYMRSVIEASTLHRPGDVPRLVQARQARQRFLEERLRGEDPPQLHLVLSEGVIRREIGGPDGMREQLRHLVELTRRRRGGDKRRGAAGPVVVQVVPFSAGAHSACGFPFTLFTPPDGTVVAYTENLTDGIFVSEAGRVESYETTWQALLASALSPSESVELLDTVARQL</sequence>
<accession>A0A1G7YTC3</accession>
<dbReference type="AlphaFoldDB" id="A0A1G7YTC3"/>
<dbReference type="STRING" id="200378.SAMN05216553_114126"/>
<dbReference type="OrthoDB" id="4285266at2"/>